<comment type="caution">
    <text evidence="7">The sequence shown here is derived from an EMBL/GenBank/DDBJ whole genome shotgun (WGS) entry which is preliminary data.</text>
</comment>
<dbReference type="InterPro" id="IPR048284">
    <property type="entry name" value="EryCIII-like_N"/>
</dbReference>
<evidence type="ECO:0000256" key="4">
    <source>
        <dbReference type="ARBA" id="ARBA00023194"/>
    </source>
</evidence>
<name>A0ABS5AB15_9PSEU</name>
<keyword evidence="2" id="KW-0328">Glycosyltransferase</keyword>
<feature type="domain" description="Erythromycin biosynthesis protein CIII-like N-terminal" evidence="6">
    <location>
        <begin position="22"/>
        <end position="265"/>
    </location>
</feature>
<dbReference type="Gene3D" id="3.40.50.2000">
    <property type="entry name" value="Glycogen Phosphorylase B"/>
    <property type="match status" value="2"/>
</dbReference>
<dbReference type="InterPro" id="IPR010610">
    <property type="entry name" value="EryCIII-like_C"/>
</dbReference>
<dbReference type="SUPFAM" id="SSF53756">
    <property type="entry name" value="UDP-Glycosyltransferase/glycogen phosphorylase"/>
    <property type="match status" value="1"/>
</dbReference>
<dbReference type="PANTHER" id="PTHR48050:SF13">
    <property type="entry name" value="STEROL 3-BETA-GLUCOSYLTRANSFERASE UGT80A2"/>
    <property type="match status" value="1"/>
</dbReference>
<organism evidence="7 8">
    <name type="scientific">Crossiella equi</name>
    <dbReference type="NCBI Taxonomy" id="130796"/>
    <lineage>
        <taxon>Bacteria</taxon>
        <taxon>Bacillati</taxon>
        <taxon>Actinomycetota</taxon>
        <taxon>Actinomycetes</taxon>
        <taxon>Pseudonocardiales</taxon>
        <taxon>Pseudonocardiaceae</taxon>
        <taxon>Crossiella</taxon>
    </lineage>
</organism>
<accession>A0ABS5AB15</accession>
<evidence type="ECO:0000313" key="7">
    <source>
        <dbReference type="EMBL" id="MBP2473511.1"/>
    </source>
</evidence>
<dbReference type="Pfam" id="PF06722">
    <property type="entry name" value="EryCIII-like_C"/>
    <property type="match status" value="1"/>
</dbReference>
<comment type="similarity">
    <text evidence="1">Belongs to the glycosyltransferase 28 family.</text>
</comment>
<keyword evidence="8" id="KW-1185">Reference proteome</keyword>
<evidence type="ECO:0000313" key="8">
    <source>
        <dbReference type="Proteomes" id="UP001519363"/>
    </source>
</evidence>
<dbReference type="PANTHER" id="PTHR48050">
    <property type="entry name" value="STEROL 3-BETA-GLUCOSYLTRANSFERASE"/>
    <property type="match status" value="1"/>
</dbReference>
<evidence type="ECO:0000256" key="2">
    <source>
        <dbReference type="ARBA" id="ARBA00022676"/>
    </source>
</evidence>
<evidence type="ECO:0000259" key="6">
    <source>
        <dbReference type="Pfam" id="PF21036"/>
    </source>
</evidence>
<sequence length="431" mass="48139">MRILFASYAEKTHFLTQVPLAWALQNAGHEVRVASQPALTEVITSAGLTAVPVGRDHRLYQFLRDERAALASGMRVPDEAAWFDLAQDPSTVDWEEMRRGYGQIVLWWWRAMVDTMIDGLVEYCQQWRPDLVIWETITFAGPIAAQACGAVHARQMWAIDLFTRMRKQYLRLQADKPEERTEDVFRQWLAARVGKAGGEYEESMTTGHFTIDSVPPSQRHDPELGLADLGLDYLPMRWIPYHGKSVVPDWLREPPRRRRVALTLGVSSTDQLDGYGLSVPALLRALGGLDVEVVATVAESEQAALGEMPGNVRLVPFVPLNVLAPTCDLVIGHGGNGSYNTTLCHGVPQIVVPFFFDGGLRAEYLRRQGAGIVLDRGEATGELVANAARRVLGDASFSSNAQRLAREMRTLPTPNDLVPVIEERVEKYRRR</sequence>
<evidence type="ECO:0000259" key="5">
    <source>
        <dbReference type="Pfam" id="PF06722"/>
    </source>
</evidence>
<dbReference type="InterPro" id="IPR002213">
    <property type="entry name" value="UDP_glucos_trans"/>
</dbReference>
<evidence type="ECO:0000256" key="3">
    <source>
        <dbReference type="ARBA" id="ARBA00022679"/>
    </source>
</evidence>
<dbReference type="Proteomes" id="UP001519363">
    <property type="component" value="Unassembled WGS sequence"/>
</dbReference>
<dbReference type="NCBIfam" id="TIGR04516">
    <property type="entry name" value="glycosyl_450act"/>
    <property type="match status" value="1"/>
</dbReference>
<reference evidence="7 8" key="1">
    <citation type="submission" date="2021-03" db="EMBL/GenBank/DDBJ databases">
        <title>Sequencing the genomes of 1000 actinobacteria strains.</title>
        <authorList>
            <person name="Klenk H.-P."/>
        </authorList>
    </citation>
    <scope>NUCLEOTIDE SEQUENCE [LARGE SCALE GENOMIC DNA]</scope>
    <source>
        <strain evidence="7 8">DSM 44580</strain>
    </source>
</reference>
<dbReference type="Pfam" id="PF21036">
    <property type="entry name" value="EryCIII-like_N"/>
    <property type="match status" value="1"/>
</dbReference>
<proteinExistence type="inferred from homology"/>
<keyword evidence="3" id="KW-0808">Transferase</keyword>
<gene>
    <name evidence="7" type="ORF">JOF53_002383</name>
</gene>
<dbReference type="RefSeq" id="WP_086781288.1">
    <property type="nucleotide sequence ID" value="NZ_JAGIOO010000001.1"/>
</dbReference>
<protein>
    <submittedName>
        <fullName evidence="7">Glycosyltransferase (Activator-dependent family)</fullName>
    </submittedName>
</protein>
<keyword evidence="4" id="KW-0045">Antibiotic biosynthesis</keyword>
<evidence type="ECO:0000256" key="1">
    <source>
        <dbReference type="ARBA" id="ARBA00006962"/>
    </source>
</evidence>
<feature type="domain" description="Erythromycin biosynthesis protein CIII-like C-terminal" evidence="5">
    <location>
        <begin position="282"/>
        <end position="423"/>
    </location>
</feature>
<dbReference type="EMBL" id="JAGIOO010000001">
    <property type="protein sequence ID" value="MBP2473511.1"/>
    <property type="molecule type" value="Genomic_DNA"/>
</dbReference>
<dbReference type="CDD" id="cd03784">
    <property type="entry name" value="GT1_Gtf-like"/>
    <property type="match status" value="1"/>
</dbReference>
<dbReference type="InterPro" id="IPR030953">
    <property type="entry name" value="Glycosyl_450act"/>
</dbReference>
<dbReference type="InterPro" id="IPR050426">
    <property type="entry name" value="Glycosyltransferase_28"/>
</dbReference>